<accession>A0A098VUL6</accession>
<gene>
    <name evidence="12" type="ORF">DI09_15p110</name>
</gene>
<feature type="domain" description="Helicase C-terminal" evidence="11">
    <location>
        <begin position="423"/>
        <end position="597"/>
    </location>
</feature>
<feature type="domain" description="Helicase ATP-binding" evidence="10">
    <location>
        <begin position="225"/>
        <end position="398"/>
    </location>
</feature>
<evidence type="ECO:0000256" key="7">
    <source>
        <dbReference type="ARBA" id="ARBA00023187"/>
    </source>
</evidence>
<feature type="compositionally biased region" description="Basic and acidic residues" evidence="9">
    <location>
        <begin position="821"/>
        <end position="835"/>
    </location>
</feature>
<dbReference type="SMART" id="SM00847">
    <property type="entry name" value="HA2"/>
    <property type="match status" value="1"/>
</dbReference>
<dbReference type="EMBL" id="JMKJ01000066">
    <property type="protein sequence ID" value="KGG52544.1"/>
    <property type="molecule type" value="Genomic_DNA"/>
</dbReference>
<keyword evidence="6" id="KW-0067">ATP-binding</keyword>
<evidence type="ECO:0000256" key="3">
    <source>
        <dbReference type="ARBA" id="ARBA00022741"/>
    </source>
</evidence>
<dbReference type="HOGENOM" id="CLU_001832_7_0_1"/>
<dbReference type="SUPFAM" id="SSF52540">
    <property type="entry name" value="P-loop containing nucleoside triphosphate hydrolases"/>
    <property type="match status" value="1"/>
</dbReference>
<dbReference type="Pfam" id="PF07717">
    <property type="entry name" value="OB_NTP_bind"/>
    <property type="match status" value="1"/>
</dbReference>
<feature type="region of interest" description="Disordered" evidence="9">
    <location>
        <begin position="1"/>
        <end position="23"/>
    </location>
</feature>
<dbReference type="VEuPathDB" id="MicrosporidiaDB:DI09_15p110"/>
<dbReference type="GeneID" id="25258537"/>
<sequence>MNSGDSGKRPPAARRPPSMEELRARSREYYLEKRESQKLQLLQASIADEEALFDIDQLTDEEKAQFLLKKKVATLASEKIILEEKERVHQYSMPESKLADLLILDYVDEKARKERERAEKEAFSRYEDRESKRKKVELPSKVENEEQKWEAHQSAKAGAVAQEELTEFEYLFDAEEHIKFILKSVSSLKQDESYDGAHRKVEHKEPSESQNGNVLPIEVYKDEFIDAMKNHQILIVVGETGSGKTTQIPQYILKAGSALFGLEGQDGQKAFRIGITQPRRVAAMSVAARVAFEMGVKLGREVGYSIRFEDCTSERTIVKYMTDGMLLREFLMEPDLASYAVIMIDEAHERSLHTDVLFGLIKDVARFRPDLKVLISSATLDAEKFSRFFDDAPIFNIPGRRYPVEIFYCQSPEADYLSASITTIMQLHISQPLGGDILAFFTGQEEIEIVMESLQHIIKSLGKRIPELIVAPIYAALPSEMQANIFLKTPPGARKVVLATNIAETSITIDGIVYVIDPGLVKQKEFNPRTGIESLLAVPCSKASVNQRAGRAGRVGPGKCFRLYTHWTYENELEETTTPEIQRENLASTVLMLKVTNCGSRHANFQSLGIDDLINFDFLDPPPPESLLRALEMLYALGALSKEGTLTRLGRQMAEFPLDPMLSRTLIAGNELGVGEEVLSIVAMLSVQAGLFYKPSRERRSMADEARKAFIRTGGDHLSLLAVWEGWMEAGFSTAWCYDNFIQSKSMRRARDIRDQLVALMERVNLGGDLESNPNDTVSIRKAFVAGYFYHAARINRNEDGYKAIKSNQSIFIHPSSSLFPKRETKKKESREDQFRGGNGPSPPPKWVLYHELTLTSKEYMRQIIEIQPTWLCEAAPHFYTEKELEIDKSRPQRSRGH</sequence>
<dbReference type="Proteomes" id="UP000029725">
    <property type="component" value="Unassembled WGS sequence"/>
</dbReference>
<dbReference type="Gene3D" id="1.20.120.1080">
    <property type="match status" value="1"/>
</dbReference>
<dbReference type="Pfam" id="PF00271">
    <property type="entry name" value="Helicase_C"/>
    <property type="match status" value="1"/>
</dbReference>
<dbReference type="Pfam" id="PF21010">
    <property type="entry name" value="HA2_C"/>
    <property type="match status" value="1"/>
</dbReference>
<evidence type="ECO:0000256" key="6">
    <source>
        <dbReference type="ARBA" id="ARBA00022840"/>
    </source>
</evidence>
<dbReference type="PANTHER" id="PTHR18934">
    <property type="entry name" value="ATP-DEPENDENT RNA HELICASE"/>
    <property type="match status" value="1"/>
</dbReference>
<keyword evidence="4" id="KW-0378">Hydrolase</keyword>
<keyword evidence="7" id="KW-0508">mRNA splicing</keyword>
<dbReference type="FunFam" id="1.20.120.1080:FF:000001">
    <property type="entry name" value="Pre-mRNA-splicing factor ATP-dependent RNA helicase"/>
    <property type="match status" value="1"/>
</dbReference>
<evidence type="ECO:0000313" key="13">
    <source>
        <dbReference type="Proteomes" id="UP000029725"/>
    </source>
</evidence>
<dbReference type="FunFam" id="3.40.50.300:FF:000007">
    <property type="entry name" value="Pre-mRNA-splicing factor ATP-dependent RNA helicase"/>
    <property type="match status" value="1"/>
</dbReference>
<dbReference type="CDD" id="cd18791">
    <property type="entry name" value="SF2_C_RHA"/>
    <property type="match status" value="1"/>
</dbReference>
<comment type="catalytic activity">
    <reaction evidence="8">
        <text>ATP + H2O = ADP + phosphate + H(+)</text>
        <dbReference type="Rhea" id="RHEA:13065"/>
        <dbReference type="ChEBI" id="CHEBI:15377"/>
        <dbReference type="ChEBI" id="CHEBI:15378"/>
        <dbReference type="ChEBI" id="CHEBI:30616"/>
        <dbReference type="ChEBI" id="CHEBI:43474"/>
        <dbReference type="ChEBI" id="CHEBI:456216"/>
        <dbReference type="EC" id="3.6.4.13"/>
    </reaction>
</comment>
<dbReference type="GO" id="GO:0071013">
    <property type="term" value="C:catalytic step 2 spliceosome"/>
    <property type="evidence" value="ECO:0007669"/>
    <property type="project" value="TreeGrafter"/>
</dbReference>
<evidence type="ECO:0000256" key="5">
    <source>
        <dbReference type="ARBA" id="ARBA00022806"/>
    </source>
</evidence>
<dbReference type="PROSITE" id="PS51194">
    <property type="entry name" value="HELICASE_CTER"/>
    <property type="match status" value="1"/>
</dbReference>
<feature type="region of interest" description="Disordered" evidence="9">
    <location>
        <begin position="820"/>
        <end position="843"/>
    </location>
</feature>
<dbReference type="InterPro" id="IPR011545">
    <property type="entry name" value="DEAD/DEAH_box_helicase_dom"/>
</dbReference>
<keyword evidence="13" id="KW-1185">Reference proteome</keyword>
<evidence type="ECO:0000259" key="10">
    <source>
        <dbReference type="PROSITE" id="PS51192"/>
    </source>
</evidence>
<keyword evidence="3" id="KW-0547">Nucleotide-binding</keyword>
<proteinExistence type="predicted"/>
<evidence type="ECO:0000256" key="1">
    <source>
        <dbReference type="ARBA" id="ARBA00012552"/>
    </source>
</evidence>
<evidence type="ECO:0000256" key="4">
    <source>
        <dbReference type="ARBA" id="ARBA00022801"/>
    </source>
</evidence>
<keyword evidence="5" id="KW-0347">Helicase</keyword>
<name>A0A098VUL6_9MICR</name>
<dbReference type="Pfam" id="PF04408">
    <property type="entry name" value="WHD_HA2"/>
    <property type="match status" value="1"/>
</dbReference>
<dbReference type="FunFam" id="3.40.50.300:FF:000615">
    <property type="entry name" value="pre-mRNA-splicing factor ATP-dependent RNA helicase DEAH7"/>
    <property type="match status" value="1"/>
</dbReference>
<dbReference type="Pfam" id="PF00270">
    <property type="entry name" value="DEAD"/>
    <property type="match status" value="1"/>
</dbReference>
<dbReference type="SMART" id="SM00487">
    <property type="entry name" value="DEXDc"/>
    <property type="match status" value="1"/>
</dbReference>
<dbReference type="InterPro" id="IPR001650">
    <property type="entry name" value="Helicase_C-like"/>
</dbReference>
<dbReference type="GO" id="GO:0016787">
    <property type="term" value="F:hydrolase activity"/>
    <property type="evidence" value="ECO:0007669"/>
    <property type="project" value="UniProtKB-KW"/>
</dbReference>
<dbReference type="Gene3D" id="3.40.50.300">
    <property type="entry name" value="P-loop containing nucleotide triphosphate hydrolases"/>
    <property type="match status" value="2"/>
</dbReference>
<dbReference type="PANTHER" id="PTHR18934:SF83">
    <property type="entry name" value="PRE-MRNA-SPLICING FACTOR ATP-DEPENDENT RNA HELICASE DHX16"/>
    <property type="match status" value="1"/>
</dbReference>
<comment type="caution">
    <text evidence="12">The sequence shown here is derived from an EMBL/GenBank/DDBJ whole genome shotgun (WGS) entry which is preliminary data.</text>
</comment>
<dbReference type="InterPro" id="IPR014001">
    <property type="entry name" value="Helicase_ATP-bd"/>
</dbReference>
<dbReference type="GO" id="GO:0005684">
    <property type="term" value="C:U2-type spliceosomal complex"/>
    <property type="evidence" value="ECO:0007669"/>
    <property type="project" value="UniProtKB-ARBA"/>
</dbReference>
<dbReference type="PROSITE" id="PS00690">
    <property type="entry name" value="DEAH_ATP_HELICASE"/>
    <property type="match status" value="1"/>
</dbReference>
<dbReference type="AlphaFoldDB" id="A0A098VUL6"/>
<evidence type="ECO:0000256" key="8">
    <source>
        <dbReference type="ARBA" id="ARBA00047984"/>
    </source>
</evidence>
<dbReference type="InterPro" id="IPR027417">
    <property type="entry name" value="P-loop_NTPase"/>
</dbReference>
<dbReference type="GO" id="GO:0003723">
    <property type="term" value="F:RNA binding"/>
    <property type="evidence" value="ECO:0007669"/>
    <property type="project" value="TreeGrafter"/>
</dbReference>
<dbReference type="GO" id="GO:0008380">
    <property type="term" value="P:RNA splicing"/>
    <property type="evidence" value="ECO:0007669"/>
    <property type="project" value="UniProtKB-KW"/>
</dbReference>
<dbReference type="InterPro" id="IPR011709">
    <property type="entry name" value="DEAD-box_helicase_OB_fold"/>
</dbReference>
<reference evidence="12 13" key="1">
    <citation type="submission" date="2014-04" db="EMBL/GenBank/DDBJ databases">
        <title>A new species of microsporidia sheds light on the evolution of extreme parasitism.</title>
        <authorList>
            <person name="Haag K.L."/>
            <person name="James T.Y."/>
            <person name="Larsson R."/>
            <person name="Schaer T.M."/>
            <person name="Refardt D."/>
            <person name="Pombert J.-F."/>
            <person name="Ebert D."/>
        </authorList>
    </citation>
    <scope>NUCLEOTIDE SEQUENCE [LARGE SCALE GENOMIC DNA]</scope>
    <source>
        <strain evidence="12 13">UGP3</strain>
        <tissue evidence="12">Spores</tissue>
    </source>
</reference>
<dbReference type="InterPro" id="IPR048333">
    <property type="entry name" value="HA2_WH"/>
</dbReference>
<organism evidence="12 13">
    <name type="scientific">Mitosporidium daphniae</name>
    <dbReference type="NCBI Taxonomy" id="1485682"/>
    <lineage>
        <taxon>Eukaryota</taxon>
        <taxon>Fungi</taxon>
        <taxon>Fungi incertae sedis</taxon>
        <taxon>Microsporidia</taxon>
        <taxon>Mitosporidium</taxon>
    </lineage>
</organism>
<evidence type="ECO:0000313" key="12">
    <source>
        <dbReference type="EMBL" id="KGG52544.1"/>
    </source>
</evidence>
<dbReference type="GO" id="GO:0003724">
    <property type="term" value="F:RNA helicase activity"/>
    <property type="evidence" value="ECO:0007669"/>
    <property type="project" value="UniProtKB-EC"/>
</dbReference>
<evidence type="ECO:0000256" key="2">
    <source>
        <dbReference type="ARBA" id="ARBA00022664"/>
    </source>
</evidence>
<dbReference type="OrthoDB" id="10253254at2759"/>
<dbReference type="RefSeq" id="XP_013238971.1">
    <property type="nucleotide sequence ID" value="XM_013383517.1"/>
</dbReference>
<evidence type="ECO:0000259" key="11">
    <source>
        <dbReference type="PROSITE" id="PS51194"/>
    </source>
</evidence>
<protein>
    <recommendedName>
        <fullName evidence="1">RNA helicase</fullName>
        <ecNumber evidence="1">3.6.4.13</ecNumber>
    </recommendedName>
</protein>
<dbReference type="PROSITE" id="PS51192">
    <property type="entry name" value="HELICASE_ATP_BIND_1"/>
    <property type="match status" value="1"/>
</dbReference>
<keyword evidence="2" id="KW-0507">mRNA processing</keyword>
<dbReference type="SMART" id="SM00490">
    <property type="entry name" value="HELICc"/>
    <property type="match status" value="1"/>
</dbReference>
<dbReference type="InterPro" id="IPR002464">
    <property type="entry name" value="DNA/RNA_helicase_DEAH_CS"/>
</dbReference>
<evidence type="ECO:0000256" key="9">
    <source>
        <dbReference type="SAM" id="MobiDB-lite"/>
    </source>
</evidence>
<dbReference type="GO" id="GO:0005524">
    <property type="term" value="F:ATP binding"/>
    <property type="evidence" value="ECO:0007669"/>
    <property type="project" value="UniProtKB-KW"/>
</dbReference>
<dbReference type="GO" id="GO:0006397">
    <property type="term" value="P:mRNA processing"/>
    <property type="evidence" value="ECO:0007669"/>
    <property type="project" value="UniProtKB-KW"/>
</dbReference>
<dbReference type="InterPro" id="IPR007502">
    <property type="entry name" value="Helicase-assoc_dom"/>
</dbReference>
<dbReference type="EC" id="3.6.4.13" evidence="1"/>